<protein>
    <submittedName>
        <fullName evidence="8">TQXA domain-containing protein</fullName>
    </submittedName>
</protein>
<dbReference type="Proteomes" id="UP001058429">
    <property type="component" value="Chromosome"/>
</dbReference>
<dbReference type="Pfam" id="PF00746">
    <property type="entry name" value="Gram_pos_anchor"/>
    <property type="match status" value="1"/>
</dbReference>
<sequence>MKIKGKVVIGLLLLLGFAISFKEQRVLAADNDRYLAYVGQSQDSFGMPIYVENIKTGKVDVAYCINESKKLPYSAIYNRFDATSERLMALDKPLVSRELLPGIIKRIIYNGYPLNATNLQGSLSDGAFRRLTQLAIWHYSDSFNVDESELTPQERWVYHQLIQGTNLVPVNLNLNIYVRDDSSYQDLLGTSFGKLPEHPQFSSSSMASSSTSSSSTSSSESSNSSSSITKAESSSSTPTVSSSSMASSSTSSSSSSSSESSNSSSSITKAESSSSTPTVSSNSMASSSTNSSSTSSSESSSSSSSITKAESSSSTPTVSSSSMASSSTSSSSTSSSESSSSSSLITKAESSSSTPTVSSGSTTSSSTSSSSSSSSESESSSSSSSVSTTNSSTENLVNHSEDMSSSGNKSSSVKLAKSDAKQVVTQKSLPTNSQVISKPRQDRKSAQKQVKLPQTGESSEHFLWLSLAGCLLLMGALFLFERKYR</sequence>
<reference evidence="8" key="1">
    <citation type="submission" date="2022-09" db="EMBL/GenBank/DDBJ databases">
        <title>Complete genome of Ligilactobacillus agilis AM_LB6, isolated from chicken feces.</title>
        <authorList>
            <person name="den Bakker H.C."/>
            <person name="Mann A."/>
        </authorList>
    </citation>
    <scope>NUCLEOTIDE SEQUENCE</scope>
    <source>
        <strain evidence="8">AM_LB6</strain>
    </source>
</reference>
<keyword evidence="1" id="KW-0134">Cell wall</keyword>
<keyword evidence="2" id="KW-0964">Secreted</keyword>
<evidence type="ECO:0000256" key="4">
    <source>
        <dbReference type="ARBA" id="ARBA00023088"/>
    </source>
</evidence>
<evidence type="ECO:0000259" key="7">
    <source>
        <dbReference type="PROSITE" id="PS50847"/>
    </source>
</evidence>
<name>A0A9Q9N129_9LACO</name>
<dbReference type="PROSITE" id="PS50847">
    <property type="entry name" value="GRAM_POS_ANCHORING"/>
    <property type="match status" value="1"/>
</dbReference>
<dbReference type="Gene3D" id="1.10.150.480">
    <property type="match status" value="1"/>
</dbReference>
<feature type="region of interest" description="Disordered" evidence="5">
    <location>
        <begin position="199"/>
        <end position="453"/>
    </location>
</feature>
<keyword evidence="6" id="KW-0472">Membrane</keyword>
<feature type="compositionally biased region" description="Low complexity" evidence="5">
    <location>
        <begin position="403"/>
        <end position="412"/>
    </location>
</feature>
<evidence type="ECO:0000256" key="1">
    <source>
        <dbReference type="ARBA" id="ARBA00022512"/>
    </source>
</evidence>
<keyword evidence="4" id="KW-0572">Peptidoglycan-anchor</keyword>
<feature type="domain" description="Gram-positive cocci surface proteins LPxTG" evidence="7">
    <location>
        <begin position="452"/>
        <end position="485"/>
    </location>
</feature>
<keyword evidence="3" id="KW-0732">Signal</keyword>
<gene>
    <name evidence="8" type="ORF">N4562_04005</name>
</gene>
<dbReference type="RefSeq" id="WP_260904758.1">
    <property type="nucleotide sequence ID" value="NZ_CP104396.1"/>
</dbReference>
<evidence type="ECO:0000313" key="9">
    <source>
        <dbReference type="Proteomes" id="UP001058429"/>
    </source>
</evidence>
<evidence type="ECO:0000256" key="5">
    <source>
        <dbReference type="SAM" id="MobiDB-lite"/>
    </source>
</evidence>
<dbReference type="NCBIfam" id="TIGR03934">
    <property type="entry name" value="TQXA_dom"/>
    <property type="match status" value="1"/>
</dbReference>
<dbReference type="Pfam" id="PF08341">
    <property type="entry name" value="TED"/>
    <property type="match status" value="1"/>
</dbReference>
<feature type="transmembrane region" description="Helical" evidence="6">
    <location>
        <begin position="462"/>
        <end position="480"/>
    </location>
</feature>
<feature type="compositionally biased region" description="Low complexity" evidence="5">
    <location>
        <begin position="202"/>
        <end position="394"/>
    </location>
</feature>
<dbReference type="Gene3D" id="2.30.30.670">
    <property type="entry name" value="Thioester domain"/>
    <property type="match status" value="1"/>
</dbReference>
<evidence type="ECO:0000256" key="6">
    <source>
        <dbReference type="SAM" id="Phobius"/>
    </source>
</evidence>
<feature type="compositionally biased region" description="Polar residues" evidence="5">
    <location>
        <begin position="423"/>
        <end position="436"/>
    </location>
</feature>
<evidence type="ECO:0000256" key="2">
    <source>
        <dbReference type="ARBA" id="ARBA00022525"/>
    </source>
</evidence>
<evidence type="ECO:0000313" key="8">
    <source>
        <dbReference type="EMBL" id="UXC64190.1"/>
    </source>
</evidence>
<dbReference type="InterPro" id="IPR023849">
    <property type="entry name" value="TQXA_dom"/>
</dbReference>
<keyword evidence="6" id="KW-1133">Transmembrane helix</keyword>
<dbReference type="NCBIfam" id="TIGR01167">
    <property type="entry name" value="LPXTG_anchor"/>
    <property type="match status" value="1"/>
</dbReference>
<dbReference type="AlphaFoldDB" id="A0A9Q9N129"/>
<accession>A0A9Q9N129</accession>
<dbReference type="EMBL" id="CP104396">
    <property type="protein sequence ID" value="UXC64190.1"/>
    <property type="molecule type" value="Genomic_DNA"/>
</dbReference>
<dbReference type="GeneID" id="75136989"/>
<proteinExistence type="predicted"/>
<keyword evidence="6" id="KW-0812">Transmembrane</keyword>
<organism evidence="8 9">
    <name type="scientific">Ligilactobacillus agilis</name>
    <dbReference type="NCBI Taxonomy" id="1601"/>
    <lineage>
        <taxon>Bacteria</taxon>
        <taxon>Bacillati</taxon>
        <taxon>Bacillota</taxon>
        <taxon>Bacilli</taxon>
        <taxon>Lactobacillales</taxon>
        <taxon>Lactobacillaceae</taxon>
        <taxon>Ligilactobacillus</taxon>
    </lineage>
</organism>
<evidence type="ECO:0000256" key="3">
    <source>
        <dbReference type="ARBA" id="ARBA00022729"/>
    </source>
</evidence>
<dbReference type="NCBIfam" id="NF012162">
    <property type="entry name" value="surf_Nterm_1"/>
    <property type="match status" value="1"/>
</dbReference>
<dbReference type="InterPro" id="IPR013552">
    <property type="entry name" value="Thioester_dom"/>
</dbReference>
<dbReference type="InterPro" id="IPR019931">
    <property type="entry name" value="LPXTG_anchor"/>
</dbReference>